<accession>A0ABY5DXB0</accession>
<dbReference type="InterPro" id="IPR027417">
    <property type="entry name" value="P-loop_NTPase"/>
</dbReference>
<feature type="domain" description="ATPase AAA-type core" evidence="1">
    <location>
        <begin position="456"/>
        <end position="501"/>
    </location>
</feature>
<protein>
    <submittedName>
        <fullName evidence="2">AAA family ATPase</fullName>
    </submittedName>
</protein>
<name>A0ABY5DXB0_9ACTN</name>
<reference evidence="2 3" key="1">
    <citation type="submission" date="2022-06" db="EMBL/GenBank/DDBJ databases">
        <title>Paraconexibacter antarcticus.</title>
        <authorList>
            <person name="Kim C.S."/>
        </authorList>
    </citation>
    <scope>NUCLEOTIDE SEQUENCE [LARGE SCALE GENOMIC DNA]</scope>
    <source>
        <strain evidence="2 3">02-257</strain>
    </source>
</reference>
<dbReference type="SUPFAM" id="SSF52540">
    <property type="entry name" value="P-loop containing nucleoside triphosphate hydrolases"/>
    <property type="match status" value="1"/>
</dbReference>
<proteinExistence type="predicted"/>
<dbReference type="Pfam" id="PF13304">
    <property type="entry name" value="AAA_21"/>
    <property type="match status" value="1"/>
</dbReference>
<evidence type="ECO:0000313" key="3">
    <source>
        <dbReference type="Proteomes" id="UP001056035"/>
    </source>
</evidence>
<dbReference type="PANTHER" id="PTHR43581">
    <property type="entry name" value="ATP/GTP PHOSPHATASE"/>
    <property type="match status" value="1"/>
</dbReference>
<dbReference type="InterPro" id="IPR003959">
    <property type="entry name" value="ATPase_AAA_core"/>
</dbReference>
<sequence>MTVLLGPNDSGKSTILRAIVRDLAGGHFGADAERNTLIGGVFYVEVSDEDLNAVIREGSQWRRRGGHGEVRSAQRPPWESGLWSVKDEDDLTRERLLDLLGQRATNDTAVRDRIVARLSTSRILAIECAGRNDGGLRVWNAYWCLPNLDELDHDDSAAVNASDVQPYKRRREKEAGGLSAIGVGTYRVFHGTPSHLYVPGAPVAIASLGALSSVGMPSGLVAPADFAELRDAVSTSSTAMINMMVRGIDDASRDDEFDAQEEAGRAAPRAWLNERDGWVGLSDEAIAAADFVSRAATRLLPSFLADRYRIEVVIADVDEWFAADPLRVMMRPPSPVGLIEDFPIEDVADGYRVWVQLALLNALEDASRVTRLLGEVAGDVYDQHIEASHAYQEGRGEDGDAANEAARDSERRFDAVVNELKALEASTGDGWVSGDLEHALQDVPGDDWTRRGSRDRRLLVVDEPERHLQPRLQREAAKWLGELAARRHAPLLVATHSSAFLTLPGDSATYVSVHRSAEVLRVGSFDPRWFVPRRGRRSRVGR</sequence>
<evidence type="ECO:0000313" key="2">
    <source>
        <dbReference type="EMBL" id="UTI66145.1"/>
    </source>
</evidence>
<gene>
    <name evidence="2" type="ORF">NBH00_08055</name>
</gene>
<organism evidence="2 3">
    <name type="scientific">Paraconexibacter antarcticus</name>
    <dbReference type="NCBI Taxonomy" id="2949664"/>
    <lineage>
        <taxon>Bacteria</taxon>
        <taxon>Bacillati</taxon>
        <taxon>Actinomycetota</taxon>
        <taxon>Thermoleophilia</taxon>
        <taxon>Solirubrobacterales</taxon>
        <taxon>Paraconexibacteraceae</taxon>
        <taxon>Paraconexibacter</taxon>
    </lineage>
</organism>
<dbReference type="RefSeq" id="WP_254572820.1">
    <property type="nucleotide sequence ID" value="NZ_CP098502.1"/>
</dbReference>
<keyword evidence="3" id="KW-1185">Reference proteome</keyword>
<evidence type="ECO:0000259" key="1">
    <source>
        <dbReference type="Pfam" id="PF13304"/>
    </source>
</evidence>
<dbReference type="InterPro" id="IPR051396">
    <property type="entry name" value="Bact_Antivir_Def_Nuclease"/>
</dbReference>
<dbReference type="Proteomes" id="UP001056035">
    <property type="component" value="Chromosome"/>
</dbReference>
<dbReference type="EMBL" id="CP098502">
    <property type="protein sequence ID" value="UTI66145.1"/>
    <property type="molecule type" value="Genomic_DNA"/>
</dbReference>
<dbReference type="PANTHER" id="PTHR43581:SF2">
    <property type="entry name" value="EXCINUCLEASE ATPASE SUBUNIT"/>
    <property type="match status" value="1"/>
</dbReference>